<feature type="domain" description="MULE transposase" evidence="5">
    <location>
        <begin position="241"/>
        <end position="337"/>
    </location>
</feature>
<feature type="compositionally biased region" description="Basic and acidic residues" evidence="4">
    <location>
        <begin position="95"/>
        <end position="109"/>
    </location>
</feature>
<evidence type="ECO:0000259" key="5">
    <source>
        <dbReference type="Pfam" id="PF10551"/>
    </source>
</evidence>
<evidence type="ECO:0000256" key="1">
    <source>
        <dbReference type="ARBA" id="ARBA00022578"/>
    </source>
</evidence>
<evidence type="ECO:0000313" key="6">
    <source>
        <dbReference type="EMBL" id="GJT03256.1"/>
    </source>
</evidence>
<keyword evidence="2" id="KW-0238">DNA-binding</keyword>
<gene>
    <name evidence="6" type="ORF">Tco_0824425</name>
</gene>
<keyword evidence="1" id="KW-0815">Transposition</keyword>
<evidence type="ECO:0000256" key="4">
    <source>
        <dbReference type="SAM" id="MobiDB-lite"/>
    </source>
</evidence>
<feature type="compositionally biased region" description="Acidic residues" evidence="4">
    <location>
        <begin position="111"/>
        <end position="128"/>
    </location>
</feature>
<dbReference type="Pfam" id="PF10551">
    <property type="entry name" value="MULE"/>
    <property type="match status" value="1"/>
</dbReference>
<name>A0ABQ5APP0_9ASTR</name>
<reference evidence="6" key="2">
    <citation type="submission" date="2022-01" db="EMBL/GenBank/DDBJ databases">
        <authorList>
            <person name="Yamashiro T."/>
            <person name="Shiraishi A."/>
            <person name="Satake H."/>
            <person name="Nakayama K."/>
        </authorList>
    </citation>
    <scope>NUCLEOTIDE SEQUENCE</scope>
</reference>
<evidence type="ECO:0000256" key="2">
    <source>
        <dbReference type="ARBA" id="ARBA00023125"/>
    </source>
</evidence>
<proteinExistence type="predicted"/>
<evidence type="ECO:0000256" key="3">
    <source>
        <dbReference type="ARBA" id="ARBA00023172"/>
    </source>
</evidence>
<dbReference type="InterPro" id="IPR018289">
    <property type="entry name" value="MULE_transposase_dom"/>
</dbReference>
<keyword evidence="3" id="KW-0233">DNA recombination</keyword>
<reference evidence="6" key="1">
    <citation type="journal article" date="2022" name="Int. J. Mol. Sci.">
        <title>Draft Genome of Tanacetum Coccineum: Genomic Comparison of Closely Related Tanacetum-Family Plants.</title>
        <authorList>
            <person name="Yamashiro T."/>
            <person name="Shiraishi A."/>
            <person name="Nakayama K."/>
            <person name="Satake H."/>
        </authorList>
    </citation>
    <scope>NUCLEOTIDE SEQUENCE</scope>
</reference>
<dbReference type="PANTHER" id="PTHR31973:SF187">
    <property type="entry name" value="MUTATOR TRANSPOSASE MUDRA PROTEIN"/>
    <property type="match status" value="1"/>
</dbReference>
<evidence type="ECO:0000313" key="7">
    <source>
        <dbReference type="Proteomes" id="UP001151760"/>
    </source>
</evidence>
<organism evidence="6 7">
    <name type="scientific">Tanacetum coccineum</name>
    <dbReference type="NCBI Taxonomy" id="301880"/>
    <lineage>
        <taxon>Eukaryota</taxon>
        <taxon>Viridiplantae</taxon>
        <taxon>Streptophyta</taxon>
        <taxon>Embryophyta</taxon>
        <taxon>Tracheophyta</taxon>
        <taxon>Spermatophyta</taxon>
        <taxon>Magnoliopsida</taxon>
        <taxon>eudicotyledons</taxon>
        <taxon>Gunneridae</taxon>
        <taxon>Pentapetalae</taxon>
        <taxon>asterids</taxon>
        <taxon>campanulids</taxon>
        <taxon>Asterales</taxon>
        <taxon>Asteraceae</taxon>
        <taxon>Asteroideae</taxon>
        <taxon>Anthemideae</taxon>
        <taxon>Anthemidinae</taxon>
        <taxon>Tanacetum</taxon>
    </lineage>
</organism>
<dbReference type="PANTHER" id="PTHR31973">
    <property type="entry name" value="POLYPROTEIN, PUTATIVE-RELATED"/>
    <property type="match status" value="1"/>
</dbReference>
<feature type="region of interest" description="Disordered" evidence="4">
    <location>
        <begin position="95"/>
        <end position="130"/>
    </location>
</feature>
<dbReference type="Proteomes" id="UP001151760">
    <property type="component" value="Unassembled WGS sequence"/>
</dbReference>
<sequence>MHQEMTIPGPDGIELDVWNDGIFMLEPLRIRDSDLEKGLVKVVNDYDLIHMYDMYKMYGGIKLYLDHCDIDLSQYLANPEPNTIKAEEEALLKKDKEKSNDVGKGKMVVESDSENDEMIEDSDSDDSDYSNKSFDYLSAGLRTRKANRSKIRLPPIPDMADFASTSRATGSNKNEVLVEHDDFIADLLRKLKGDGEDYNLQDPFVDVKETEDRYPTHDQSIHWRMKTPNVKEGFKNGCRRVVALDGCFLKIPNQGAIITAIGRDGNNNIYPIAWVVVNVENKDNRSWFLELLGDDLDMPTSHGLTLMSDQHKGLIEVVKQVMPDAEHRQCARHIYENFRKQYSGLEFRKLFWAASKASYP</sequence>
<dbReference type="InterPro" id="IPR001207">
    <property type="entry name" value="Transposase_mutator"/>
</dbReference>
<protein>
    <submittedName>
        <fullName evidence="6">Multidrug resistance-associated protein 5</fullName>
    </submittedName>
</protein>
<dbReference type="PROSITE" id="PS01007">
    <property type="entry name" value="TRANSPOSASE_MUTATOR"/>
    <property type="match status" value="1"/>
</dbReference>
<keyword evidence="7" id="KW-1185">Reference proteome</keyword>
<dbReference type="EMBL" id="BQNB010012412">
    <property type="protein sequence ID" value="GJT03256.1"/>
    <property type="molecule type" value="Genomic_DNA"/>
</dbReference>
<comment type="caution">
    <text evidence="6">The sequence shown here is derived from an EMBL/GenBank/DDBJ whole genome shotgun (WGS) entry which is preliminary data.</text>
</comment>
<accession>A0ABQ5APP0</accession>